<dbReference type="EMBL" id="CP002816">
    <property type="protein sequence ID" value="AEH93477.1"/>
    <property type="molecule type" value="Genomic_DNA"/>
</dbReference>
<evidence type="ECO:0000313" key="2">
    <source>
        <dbReference type="Proteomes" id="UP000000486"/>
    </source>
</evidence>
<organism evidence="1 2">
    <name type="scientific">Listeria monocytogenes serotype 4a (strain M7)</name>
    <dbReference type="NCBI Taxonomy" id="1030009"/>
    <lineage>
        <taxon>Bacteria</taxon>
        <taxon>Bacillati</taxon>
        <taxon>Bacillota</taxon>
        <taxon>Bacilli</taxon>
        <taxon>Bacillales</taxon>
        <taxon>Listeriaceae</taxon>
        <taxon>Listeria</taxon>
    </lineage>
</organism>
<dbReference type="RefSeq" id="WP_012580797.1">
    <property type="nucleotide sequence ID" value="NC_017537.1"/>
</dbReference>
<accession>A0A0E0UYE3</accession>
<name>A0A0E0UYE3_LISMM</name>
<evidence type="ECO:0000313" key="1">
    <source>
        <dbReference type="EMBL" id="AEH93477.1"/>
    </source>
</evidence>
<dbReference type="Proteomes" id="UP000000486">
    <property type="component" value="Chromosome"/>
</dbReference>
<gene>
    <name evidence="1" type="ordered locus">LMM7_2472</name>
</gene>
<protein>
    <submittedName>
        <fullName evidence="1">Uncharacterized protein</fullName>
    </submittedName>
</protein>
<proteinExistence type="predicted"/>
<dbReference type="HOGENOM" id="CLU_3044987_0_0_9"/>
<reference evidence="1 2" key="1">
    <citation type="journal article" date="2011" name="J. Bacteriol.">
        <title>Genome sequence of the nonpathogenic Listeria monocytogenes serovar 4a strain M7.</title>
        <authorList>
            <person name="Chen J."/>
            <person name="Xia Y."/>
            <person name="Cheng C."/>
            <person name="Fang C."/>
            <person name="Shan Y."/>
            <person name="Jin G."/>
            <person name="Fang W."/>
        </authorList>
    </citation>
    <scope>NUCLEOTIDE SEQUENCE [LARGE SCALE GENOMIC DNA]</scope>
    <source>
        <strain evidence="1 2">M7</strain>
    </source>
</reference>
<sequence length="54" mass="6253">MTDNLFPNLAHENCKETMPPVTTEQFKEAAILEKNRKLEEILNIVDKNKPSIKK</sequence>
<dbReference type="PATRIC" id="fig|1030009.3.peg.2462"/>
<dbReference type="AlphaFoldDB" id="A0A0E0UYE3"/>
<dbReference type="KEGG" id="lmq:LMM7_2472"/>